<feature type="compositionally biased region" description="Pro residues" evidence="1">
    <location>
        <begin position="63"/>
        <end position="74"/>
    </location>
</feature>
<dbReference type="AlphaFoldDB" id="A0A453BI14"/>
<sequence>GIHICAYSVKHSEGQDDVTSSYGDTPNRTGGISQSIILAISAPLPREPKPPQNLLTTLRKRASPPPTPLCPPRTPSSTSRRPSPSPPRPPSRWPAPPTSACCPP</sequence>
<reference evidence="2" key="3">
    <citation type="journal article" date="2017" name="Nature">
        <title>Genome sequence of the progenitor of the wheat D genome Aegilops tauschii.</title>
        <authorList>
            <person name="Luo M.C."/>
            <person name="Gu Y.Q."/>
            <person name="Puiu D."/>
            <person name="Wang H."/>
            <person name="Twardziok S.O."/>
            <person name="Deal K.R."/>
            <person name="Huo N."/>
            <person name="Zhu T."/>
            <person name="Wang L."/>
            <person name="Wang Y."/>
            <person name="McGuire P.E."/>
            <person name="Liu S."/>
            <person name="Long H."/>
            <person name="Ramasamy R.K."/>
            <person name="Rodriguez J.C."/>
            <person name="Van S.L."/>
            <person name="Yuan L."/>
            <person name="Wang Z."/>
            <person name="Xia Z."/>
            <person name="Xiao L."/>
            <person name="Anderson O.D."/>
            <person name="Ouyang S."/>
            <person name="Liang Y."/>
            <person name="Zimin A.V."/>
            <person name="Pertea G."/>
            <person name="Qi P."/>
            <person name="Bennetzen J.L."/>
            <person name="Dai X."/>
            <person name="Dawson M.W."/>
            <person name="Muller H.G."/>
            <person name="Kugler K."/>
            <person name="Rivarola-Duarte L."/>
            <person name="Spannagl M."/>
            <person name="Mayer K.F.X."/>
            <person name="Lu F.H."/>
            <person name="Bevan M.W."/>
            <person name="Leroy P."/>
            <person name="Li P."/>
            <person name="You F.M."/>
            <person name="Sun Q."/>
            <person name="Liu Z."/>
            <person name="Lyons E."/>
            <person name="Wicker T."/>
            <person name="Salzberg S.L."/>
            <person name="Devos K.M."/>
            <person name="Dvorak J."/>
        </authorList>
    </citation>
    <scope>NUCLEOTIDE SEQUENCE [LARGE SCALE GENOMIC DNA]</scope>
    <source>
        <strain evidence="2">cv. AL8/78</strain>
    </source>
</reference>
<evidence type="ECO:0000313" key="3">
    <source>
        <dbReference type="Proteomes" id="UP000015105"/>
    </source>
</evidence>
<feature type="compositionally biased region" description="Pro residues" evidence="1">
    <location>
        <begin position="83"/>
        <end position="97"/>
    </location>
</feature>
<dbReference type="Proteomes" id="UP000015105">
    <property type="component" value="Chromosome 2D"/>
</dbReference>
<feature type="region of interest" description="Disordered" evidence="1">
    <location>
        <begin position="42"/>
        <end position="104"/>
    </location>
</feature>
<evidence type="ECO:0000256" key="1">
    <source>
        <dbReference type="SAM" id="MobiDB-lite"/>
    </source>
</evidence>
<keyword evidence="3" id="KW-1185">Reference proteome</keyword>
<organism evidence="2 3">
    <name type="scientific">Aegilops tauschii subsp. strangulata</name>
    <name type="common">Goatgrass</name>
    <dbReference type="NCBI Taxonomy" id="200361"/>
    <lineage>
        <taxon>Eukaryota</taxon>
        <taxon>Viridiplantae</taxon>
        <taxon>Streptophyta</taxon>
        <taxon>Embryophyta</taxon>
        <taxon>Tracheophyta</taxon>
        <taxon>Spermatophyta</taxon>
        <taxon>Magnoliopsida</taxon>
        <taxon>Liliopsida</taxon>
        <taxon>Poales</taxon>
        <taxon>Poaceae</taxon>
        <taxon>BOP clade</taxon>
        <taxon>Pooideae</taxon>
        <taxon>Triticodae</taxon>
        <taxon>Triticeae</taxon>
        <taxon>Triticinae</taxon>
        <taxon>Aegilops</taxon>
    </lineage>
</organism>
<reference evidence="3" key="2">
    <citation type="journal article" date="2017" name="Nat. Plants">
        <title>The Aegilops tauschii genome reveals multiple impacts of transposons.</title>
        <authorList>
            <person name="Zhao G."/>
            <person name="Zou C."/>
            <person name="Li K."/>
            <person name="Wang K."/>
            <person name="Li T."/>
            <person name="Gao L."/>
            <person name="Zhang X."/>
            <person name="Wang H."/>
            <person name="Yang Z."/>
            <person name="Liu X."/>
            <person name="Jiang W."/>
            <person name="Mao L."/>
            <person name="Kong X."/>
            <person name="Jiao Y."/>
            <person name="Jia J."/>
        </authorList>
    </citation>
    <scope>NUCLEOTIDE SEQUENCE [LARGE SCALE GENOMIC DNA]</scope>
    <source>
        <strain evidence="3">cv. AL8/78</strain>
    </source>
</reference>
<reference evidence="3" key="1">
    <citation type="journal article" date="2014" name="Science">
        <title>Ancient hybridizations among the ancestral genomes of bread wheat.</title>
        <authorList>
            <consortium name="International Wheat Genome Sequencing Consortium,"/>
            <person name="Marcussen T."/>
            <person name="Sandve S.R."/>
            <person name="Heier L."/>
            <person name="Spannagl M."/>
            <person name="Pfeifer M."/>
            <person name="Jakobsen K.S."/>
            <person name="Wulff B.B."/>
            <person name="Steuernagel B."/>
            <person name="Mayer K.F."/>
            <person name="Olsen O.A."/>
        </authorList>
    </citation>
    <scope>NUCLEOTIDE SEQUENCE [LARGE SCALE GENOMIC DNA]</scope>
    <source>
        <strain evidence="3">cv. AL8/78</strain>
    </source>
</reference>
<proteinExistence type="predicted"/>
<name>A0A453BI14_AEGTS</name>
<protein>
    <submittedName>
        <fullName evidence="2">Uncharacterized protein</fullName>
    </submittedName>
</protein>
<reference evidence="2" key="5">
    <citation type="journal article" date="2021" name="G3 (Bethesda)">
        <title>Aegilops tauschii genome assembly Aet v5.0 features greater sequence contiguity and improved annotation.</title>
        <authorList>
            <person name="Wang L."/>
            <person name="Zhu T."/>
            <person name="Rodriguez J.C."/>
            <person name="Deal K.R."/>
            <person name="Dubcovsky J."/>
            <person name="McGuire P.E."/>
            <person name="Lux T."/>
            <person name="Spannagl M."/>
            <person name="Mayer K.F.X."/>
            <person name="Baldrich P."/>
            <person name="Meyers B.C."/>
            <person name="Huo N."/>
            <person name="Gu Y.Q."/>
            <person name="Zhou H."/>
            <person name="Devos K.M."/>
            <person name="Bennetzen J.L."/>
            <person name="Unver T."/>
            <person name="Budak H."/>
            <person name="Gulick P.J."/>
            <person name="Galiba G."/>
            <person name="Kalapos B."/>
            <person name="Nelson D.R."/>
            <person name="Li P."/>
            <person name="You F.M."/>
            <person name="Luo M.C."/>
            <person name="Dvorak J."/>
        </authorList>
    </citation>
    <scope>NUCLEOTIDE SEQUENCE [LARGE SCALE GENOMIC DNA]</scope>
    <source>
        <strain evidence="2">cv. AL8/78</strain>
    </source>
</reference>
<reference evidence="2" key="4">
    <citation type="submission" date="2019-03" db="UniProtKB">
        <authorList>
            <consortium name="EnsemblPlants"/>
        </authorList>
    </citation>
    <scope>IDENTIFICATION</scope>
</reference>
<accession>A0A453BI14</accession>
<evidence type="ECO:0000313" key="2">
    <source>
        <dbReference type="EnsemblPlants" id="AET2Gv20514900.1"/>
    </source>
</evidence>
<dbReference type="EnsemblPlants" id="AET2Gv20514900.1">
    <property type="protein sequence ID" value="AET2Gv20514900.1"/>
    <property type="gene ID" value="AET2Gv20514900"/>
</dbReference>
<dbReference type="Gramene" id="AET2Gv20514900.1">
    <property type="protein sequence ID" value="AET2Gv20514900.1"/>
    <property type="gene ID" value="AET2Gv20514900"/>
</dbReference>